<name>A0A251TFH8_HELAN</name>
<dbReference type="Proteomes" id="UP000215914">
    <property type="component" value="Chromosome 10"/>
</dbReference>
<evidence type="ECO:0000313" key="1">
    <source>
        <dbReference type="EMBL" id="OTG09897.1"/>
    </source>
</evidence>
<dbReference type="AlphaFoldDB" id="A0A251TFH8"/>
<evidence type="ECO:0000313" key="2">
    <source>
        <dbReference type="Proteomes" id="UP000215914"/>
    </source>
</evidence>
<gene>
    <name evidence="1" type="ORF">HannXRQ_Chr10g0281561</name>
</gene>
<sequence>MAITKQKNMAVTSLSSYLCNHFSLPAHPSRSILFTLPTHPSAPVPSSAIR</sequence>
<accession>A0A251TFH8</accession>
<reference evidence="2" key="1">
    <citation type="journal article" date="2017" name="Nature">
        <title>The sunflower genome provides insights into oil metabolism, flowering and Asterid evolution.</title>
        <authorList>
            <person name="Badouin H."/>
            <person name="Gouzy J."/>
            <person name="Grassa C.J."/>
            <person name="Murat F."/>
            <person name="Staton S.E."/>
            <person name="Cottret L."/>
            <person name="Lelandais-Briere C."/>
            <person name="Owens G.L."/>
            <person name="Carrere S."/>
            <person name="Mayjonade B."/>
            <person name="Legrand L."/>
            <person name="Gill N."/>
            <person name="Kane N.C."/>
            <person name="Bowers J.E."/>
            <person name="Hubner S."/>
            <person name="Bellec A."/>
            <person name="Berard A."/>
            <person name="Berges H."/>
            <person name="Blanchet N."/>
            <person name="Boniface M.C."/>
            <person name="Brunel D."/>
            <person name="Catrice O."/>
            <person name="Chaidir N."/>
            <person name="Claudel C."/>
            <person name="Donnadieu C."/>
            <person name="Faraut T."/>
            <person name="Fievet G."/>
            <person name="Helmstetter N."/>
            <person name="King M."/>
            <person name="Knapp S.J."/>
            <person name="Lai Z."/>
            <person name="Le Paslier M.C."/>
            <person name="Lippi Y."/>
            <person name="Lorenzon L."/>
            <person name="Mandel J.R."/>
            <person name="Marage G."/>
            <person name="Marchand G."/>
            <person name="Marquand E."/>
            <person name="Bret-Mestries E."/>
            <person name="Morien E."/>
            <person name="Nambeesan S."/>
            <person name="Nguyen T."/>
            <person name="Pegot-Espagnet P."/>
            <person name="Pouilly N."/>
            <person name="Raftis F."/>
            <person name="Sallet E."/>
            <person name="Schiex T."/>
            <person name="Thomas J."/>
            <person name="Vandecasteele C."/>
            <person name="Vares D."/>
            <person name="Vear F."/>
            <person name="Vautrin S."/>
            <person name="Crespi M."/>
            <person name="Mangin B."/>
            <person name="Burke J.M."/>
            <person name="Salse J."/>
            <person name="Munos S."/>
            <person name="Vincourt P."/>
            <person name="Rieseberg L.H."/>
            <person name="Langlade N.B."/>
        </authorList>
    </citation>
    <scope>NUCLEOTIDE SEQUENCE [LARGE SCALE GENOMIC DNA]</scope>
    <source>
        <strain evidence="2">cv. SF193</strain>
    </source>
</reference>
<keyword evidence="2" id="KW-1185">Reference proteome</keyword>
<dbReference type="EMBL" id="CM007899">
    <property type="protein sequence ID" value="OTG09897.1"/>
    <property type="molecule type" value="Genomic_DNA"/>
</dbReference>
<protein>
    <submittedName>
        <fullName evidence="1">Uncharacterized protein</fullName>
    </submittedName>
</protein>
<dbReference type="InParanoid" id="A0A251TFH8"/>
<proteinExistence type="predicted"/>
<organism evidence="1 2">
    <name type="scientific">Helianthus annuus</name>
    <name type="common">Common sunflower</name>
    <dbReference type="NCBI Taxonomy" id="4232"/>
    <lineage>
        <taxon>Eukaryota</taxon>
        <taxon>Viridiplantae</taxon>
        <taxon>Streptophyta</taxon>
        <taxon>Embryophyta</taxon>
        <taxon>Tracheophyta</taxon>
        <taxon>Spermatophyta</taxon>
        <taxon>Magnoliopsida</taxon>
        <taxon>eudicotyledons</taxon>
        <taxon>Gunneridae</taxon>
        <taxon>Pentapetalae</taxon>
        <taxon>asterids</taxon>
        <taxon>campanulids</taxon>
        <taxon>Asterales</taxon>
        <taxon>Asteraceae</taxon>
        <taxon>Asteroideae</taxon>
        <taxon>Heliantheae alliance</taxon>
        <taxon>Heliantheae</taxon>
        <taxon>Helianthus</taxon>
    </lineage>
</organism>